<evidence type="ECO:0000256" key="10">
    <source>
        <dbReference type="ARBA" id="ARBA00023136"/>
    </source>
</evidence>
<dbReference type="GO" id="GO:0005544">
    <property type="term" value="F:calcium-dependent phospholipid binding"/>
    <property type="evidence" value="ECO:0007669"/>
    <property type="project" value="TreeGrafter"/>
</dbReference>
<dbReference type="GO" id="GO:0008429">
    <property type="term" value="F:phosphatidylethanolamine binding"/>
    <property type="evidence" value="ECO:0007669"/>
    <property type="project" value="TreeGrafter"/>
</dbReference>
<dbReference type="Proteomes" id="UP000887565">
    <property type="component" value="Unplaced"/>
</dbReference>
<evidence type="ECO:0000256" key="4">
    <source>
        <dbReference type="ARBA" id="ARBA00022723"/>
    </source>
</evidence>
<keyword evidence="9" id="KW-0446">Lipid-binding</keyword>
<keyword evidence="5" id="KW-0677">Repeat</keyword>
<dbReference type="GO" id="GO:0031210">
    <property type="term" value="F:phosphatidylcholine binding"/>
    <property type="evidence" value="ECO:0007669"/>
    <property type="project" value="TreeGrafter"/>
</dbReference>
<dbReference type="GO" id="GO:0005789">
    <property type="term" value="C:endoplasmic reticulum membrane"/>
    <property type="evidence" value="ECO:0007669"/>
    <property type="project" value="TreeGrafter"/>
</dbReference>
<name>A0A915K8U5_ROMCU</name>
<keyword evidence="10" id="KW-0472">Membrane</keyword>
<feature type="domain" description="SMP-LTD" evidence="11">
    <location>
        <begin position="48"/>
        <end position="167"/>
    </location>
</feature>
<keyword evidence="3" id="KW-0812">Transmembrane</keyword>
<keyword evidence="8" id="KW-0445">Lipid transport</keyword>
<keyword evidence="7" id="KW-1133">Transmembrane helix</keyword>
<evidence type="ECO:0000256" key="8">
    <source>
        <dbReference type="ARBA" id="ARBA00023055"/>
    </source>
</evidence>
<proteinExistence type="predicted"/>
<evidence type="ECO:0000259" key="11">
    <source>
        <dbReference type="PROSITE" id="PS51847"/>
    </source>
</evidence>
<evidence type="ECO:0000256" key="1">
    <source>
        <dbReference type="ARBA" id="ARBA00004370"/>
    </source>
</evidence>
<dbReference type="InterPro" id="IPR039010">
    <property type="entry name" value="Synaptotagmin_SMP"/>
</dbReference>
<dbReference type="GO" id="GO:0035091">
    <property type="term" value="F:phosphatidylinositol binding"/>
    <property type="evidence" value="ECO:0007669"/>
    <property type="project" value="TreeGrafter"/>
</dbReference>
<reference evidence="13" key="1">
    <citation type="submission" date="2022-11" db="UniProtKB">
        <authorList>
            <consortium name="WormBaseParasite"/>
        </authorList>
    </citation>
    <scope>IDENTIFICATION</scope>
</reference>
<accession>A0A915K8U5</accession>
<evidence type="ECO:0000256" key="7">
    <source>
        <dbReference type="ARBA" id="ARBA00022989"/>
    </source>
</evidence>
<dbReference type="InterPro" id="IPR031468">
    <property type="entry name" value="SMP_LBD"/>
</dbReference>
<dbReference type="PANTHER" id="PTHR45761:SF1">
    <property type="entry name" value="EXTENDED SYNAPTOTAGMIN-LIKE PROTEIN 2, ISOFORM C"/>
    <property type="match status" value="1"/>
</dbReference>
<dbReference type="InterPro" id="IPR051634">
    <property type="entry name" value="Extended_Synaptotagmin"/>
</dbReference>
<evidence type="ECO:0000256" key="3">
    <source>
        <dbReference type="ARBA" id="ARBA00022692"/>
    </source>
</evidence>
<organism evidence="12 13">
    <name type="scientific">Romanomermis culicivorax</name>
    <name type="common">Nematode worm</name>
    <dbReference type="NCBI Taxonomy" id="13658"/>
    <lineage>
        <taxon>Eukaryota</taxon>
        <taxon>Metazoa</taxon>
        <taxon>Ecdysozoa</taxon>
        <taxon>Nematoda</taxon>
        <taxon>Enoplea</taxon>
        <taxon>Dorylaimia</taxon>
        <taxon>Mermithida</taxon>
        <taxon>Mermithoidea</taxon>
        <taxon>Mermithidae</taxon>
        <taxon>Romanomermis</taxon>
    </lineage>
</organism>
<evidence type="ECO:0000313" key="13">
    <source>
        <dbReference type="WBParaSite" id="nRc.2.0.1.t34600-RA"/>
    </source>
</evidence>
<keyword evidence="12" id="KW-1185">Reference proteome</keyword>
<evidence type="ECO:0000256" key="5">
    <source>
        <dbReference type="ARBA" id="ARBA00022737"/>
    </source>
</evidence>
<keyword evidence="2" id="KW-0813">Transport</keyword>
<dbReference type="WBParaSite" id="nRc.2.0.1.t34600-RA">
    <property type="protein sequence ID" value="nRc.2.0.1.t34600-RA"/>
    <property type="gene ID" value="nRc.2.0.1.g34600"/>
</dbReference>
<dbReference type="AlphaFoldDB" id="A0A915K8U5"/>
<evidence type="ECO:0000256" key="2">
    <source>
        <dbReference type="ARBA" id="ARBA00022448"/>
    </source>
</evidence>
<dbReference type="Pfam" id="PF17047">
    <property type="entry name" value="SMP_LBD"/>
    <property type="match status" value="1"/>
</dbReference>
<sequence length="167" mass="19344">MIIAHCIACYLWKIRQTKRIALQQAASWEKDLILTHLKDLPSWVHFPDSERVEWINKVIYQLWPNIARFANRFIKNVIEPEIKAHLPSPLHLFTFQEIDIGTIPLRLGGIKVYTENVGRDKIIIDADVAYAGDCNFVIYFGPFKGGLRQIQLKIYANSCVLPDLIKR</sequence>
<dbReference type="GO" id="GO:0006869">
    <property type="term" value="P:lipid transport"/>
    <property type="evidence" value="ECO:0007669"/>
    <property type="project" value="UniProtKB-KW"/>
</dbReference>
<dbReference type="CDD" id="cd21670">
    <property type="entry name" value="SMP_ESyt"/>
    <property type="match status" value="1"/>
</dbReference>
<evidence type="ECO:0000256" key="6">
    <source>
        <dbReference type="ARBA" id="ARBA00022837"/>
    </source>
</evidence>
<dbReference type="PANTHER" id="PTHR45761">
    <property type="entry name" value="EXTENDED SYNAPTOTAGMIN-LIKE PROTEIN 2, ISOFORM C"/>
    <property type="match status" value="1"/>
</dbReference>
<evidence type="ECO:0000256" key="9">
    <source>
        <dbReference type="ARBA" id="ARBA00023121"/>
    </source>
</evidence>
<keyword evidence="6" id="KW-0106">Calcium</keyword>
<dbReference type="GO" id="GO:0005509">
    <property type="term" value="F:calcium ion binding"/>
    <property type="evidence" value="ECO:0007669"/>
    <property type="project" value="TreeGrafter"/>
</dbReference>
<protein>
    <submittedName>
        <fullName evidence="13">SMP-LTD domain-containing protein</fullName>
    </submittedName>
</protein>
<keyword evidence="4" id="KW-0479">Metal-binding</keyword>
<dbReference type="PROSITE" id="PS51847">
    <property type="entry name" value="SMP"/>
    <property type="match status" value="1"/>
</dbReference>
<evidence type="ECO:0000313" key="12">
    <source>
        <dbReference type="Proteomes" id="UP000887565"/>
    </source>
</evidence>
<comment type="subcellular location">
    <subcellularLocation>
        <location evidence="1">Membrane</location>
    </subcellularLocation>
</comment>